<organism evidence="8 9">
    <name type="scientific">Porticoccus litoralis</name>
    <dbReference type="NCBI Taxonomy" id="434086"/>
    <lineage>
        <taxon>Bacteria</taxon>
        <taxon>Pseudomonadati</taxon>
        <taxon>Pseudomonadota</taxon>
        <taxon>Gammaproteobacteria</taxon>
        <taxon>Cellvibrionales</taxon>
        <taxon>Porticoccaceae</taxon>
        <taxon>Porticoccus</taxon>
    </lineage>
</organism>
<dbReference type="GO" id="GO:0016818">
    <property type="term" value="F:hydrolase activity, acting on acid anhydrides, in phosphorus-containing anhydrides"/>
    <property type="evidence" value="ECO:0007669"/>
    <property type="project" value="InterPro"/>
</dbReference>
<dbReference type="Pfam" id="PF13307">
    <property type="entry name" value="Helicase_C_2"/>
    <property type="match status" value="1"/>
</dbReference>
<dbReference type="SUPFAM" id="SSF52540">
    <property type="entry name" value="P-loop containing nucleoside triphosphate hydrolases"/>
    <property type="match status" value="1"/>
</dbReference>
<keyword evidence="2 6" id="KW-0547">Nucleotide-binding</keyword>
<evidence type="ECO:0000256" key="2">
    <source>
        <dbReference type="ARBA" id="ARBA00022741"/>
    </source>
</evidence>
<dbReference type="PROSITE" id="PS51193">
    <property type="entry name" value="HELICASE_ATP_BIND_2"/>
    <property type="match status" value="1"/>
</dbReference>
<accession>A0AAW8B259</accession>
<keyword evidence="6" id="KW-0411">Iron-sulfur</keyword>
<feature type="domain" description="Helicase ATP-binding" evidence="7">
    <location>
        <begin position="15"/>
        <end position="333"/>
    </location>
</feature>
<evidence type="ECO:0000313" key="8">
    <source>
        <dbReference type="EMBL" id="MDP1519997.1"/>
    </source>
</evidence>
<gene>
    <name evidence="6 8" type="primary">dinG</name>
    <name evidence="8" type="ORF">Q8A57_03355</name>
</gene>
<dbReference type="PANTHER" id="PTHR11472:SF59">
    <property type="entry name" value="ATP-DEPENDENT DNA HELICASE DING"/>
    <property type="match status" value="1"/>
</dbReference>
<dbReference type="GO" id="GO:0033677">
    <property type="term" value="F:DNA/RNA helicase activity"/>
    <property type="evidence" value="ECO:0007669"/>
    <property type="project" value="TreeGrafter"/>
</dbReference>
<evidence type="ECO:0000256" key="5">
    <source>
        <dbReference type="ARBA" id="ARBA00023125"/>
    </source>
</evidence>
<comment type="function">
    <text evidence="6">DNA-dependent ATPase and 5'-3' DNA helicase. Unwinds D-loops, R-loops, forked DNA and G-quadruplex DNA.</text>
</comment>
<dbReference type="NCBIfam" id="NF008729">
    <property type="entry name" value="PRK11747.1"/>
    <property type="match status" value="1"/>
</dbReference>
<dbReference type="Proteomes" id="UP001178354">
    <property type="component" value="Unassembled WGS sequence"/>
</dbReference>
<evidence type="ECO:0000256" key="1">
    <source>
        <dbReference type="ARBA" id="ARBA00022485"/>
    </source>
</evidence>
<dbReference type="InterPro" id="IPR006555">
    <property type="entry name" value="ATP-dep_Helicase_C"/>
</dbReference>
<proteinExistence type="inferred from homology"/>
<dbReference type="GO" id="GO:0005524">
    <property type="term" value="F:ATP binding"/>
    <property type="evidence" value="ECO:0007669"/>
    <property type="project" value="UniProtKB-UniRule"/>
</dbReference>
<dbReference type="GO" id="GO:0046872">
    <property type="term" value="F:metal ion binding"/>
    <property type="evidence" value="ECO:0007669"/>
    <property type="project" value="UniProtKB-KW"/>
</dbReference>
<evidence type="ECO:0000313" key="9">
    <source>
        <dbReference type="Proteomes" id="UP001178354"/>
    </source>
</evidence>
<evidence type="ECO:0000256" key="3">
    <source>
        <dbReference type="ARBA" id="ARBA00022801"/>
    </source>
</evidence>
<evidence type="ECO:0000259" key="7">
    <source>
        <dbReference type="PROSITE" id="PS51193"/>
    </source>
</evidence>
<dbReference type="EMBL" id="JAUUUU010000001">
    <property type="protein sequence ID" value="MDP1519997.1"/>
    <property type="molecule type" value="Genomic_DNA"/>
</dbReference>
<comment type="similarity">
    <text evidence="6">Belongs to the helicase family. DinG subfamily. Type 1 sub-subfamily.</text>
</comment>
<dbReference type="PANTHER" id="PTHR11472">
    <property type="entry name" value="DNA REPAIR DEAD HELICASE RAD3/XP-D SUBFAMILY MEMBER"/>
    <property type="match status" value="1"/>
</dbReference>
<dbReference type="InterPro" id="IPR039000">
    <property type="entry name" value="DinG_proteobact"/>
</dbReference>
<feature type="binding site" evidence="6">
    <location>
        <position position="215"/>
    </location>
    <ligand>
        <name>[4Fe-4S] cluster</name>
        <dbReference type="ChEBI" id="CHEBI:49883"/>
    </ligand>
</feature>
<dbReference type="Gene3D" id="3.40.50.300">
    <property type="entry name" value="P-loop containing nucleotide triphosphate hydrolases"/>
    <property type="match status" value="2"/>
</dbReference>
<sequence length="709" mass="78563">MLSADLKAEIQKGYRTFLDVNELRPRLGQKQMIAAIANGLAAIEEDAEGRRRSDNPVNVVEAGTGTGKTLAYLLAALPIARALGKKVVVATGTVALQEQLVNRDIPNLLSSTGWDYQVVLAKGRGRYLCPIRLEQCLDSASARDNGLFLFEDEIQFNPTANLIASYRAMDNSLAAGEWAGDRDSWPDSLEDSDWRPLTVDRRQCTGRRCRLIRNCCFFKARDELDEAGCIVANHDLVMADLSLGGGAILPPPEETIYIFDEGHRIAPTALNHFAGSCRIRTTGNWLGRMQKQADAWLPLFRDAPDIVSRLEKLASSAADSERLMGLSYPLLEKYLEGAVEGSTELRWCFVDGDPGEEIRELAGHLVQGLGVLFSTLELLSDRLSDAMDETHFPVPRVDLEQLFQQVGVWQGRIEGALRLWESYAREDDTQKAPPTARWLSLEEGAGNPDIRLSASPTDAGGIFRLNLWQRCYAAIITSATLQTLGSFENFSKRCGLPATTVYTAVAGAFDYANSGVIAVPDIGADGSDSQLHTEALISVLPEMIDWHEGTLVLFASRRQMELVYDGLGEERQDQILVQGQWSHQEIVRRHRATIDGGEGSVIFGLASFAEGMDFPGNYCSHVVIAKLPFAVPDDPVYQTLSGWLEHRGENPFMQLMLPDASLRLHQACGRLIRTEKDRGRITILDRRIISKRYGKQMLDDLPPFRRETG</sequence>
<keyword evidence="5 6" id="KW-0238">DNA-binding</keyword>
<dbReference type="GO" id="GO:0051539">
    <property type="term" value="F:4 iron, 4 sulfur cluster binding"/>
    <property type="evidence" value="ECO:0007669"/>
    <property type="project" value="UniProtKB-UniRule"/>
</dbReference>
<dbReference type="RefSeq" id="WP_305169510.1">
    <property type="nucleotide sequence ID" value="NZ_JAUUUU010000001.1"/>
</dbReference>
<keyword evidence="3 6" id="KW-0378">Hydrolase</keyword>
<dbReference type="InterPro" id="IPR011545">
    <property type="entry name" value="DEAD/DEAH_box_helicase_dom"/>
</dbReference>
<keyword evidence="4 6" id="KW-0067">ATP-binding</keyword>
<keyword evidence="6" id="KW-0408">Iron</keyword>
<dbReference type="InterPro" id="IPR027417">
    <property type="entry name" value="P-loop_NTPase"/>
</dbReference>
<dbReference type="GO" id="GO:0006281">
    <property type="term" value="P:DNA repair"/>
    <property type="evidence" value="ECO:0007669"/>
    <property type="project" value="TreeGrafter"/>
</dbReference>
<dbReference type="Pfam" id="PF00270">
    <property type="entry name" value="DEAD"/>
    <property type="match status" value="1"/>
</dbReference>
<comment type="catalytic activity">
    <reaction evidence="6">
        <text>ATP + H2O = ADP + phosphate + H(+)</text>
        <dbReference type="Rhea" id="RHEA:13065"/>
        <dbReference type="ChEBI" id="CHEBI:15377"/>
        <dbReference type="ChEBI" id="CHEBI:15378"/>
        <dbReference type="ChEBI" id="CHEBI:30616"/>
        <dbReference type="ChEBI" id="CHEBI:43474"/>
        <dbReference type="ChEBI" id="CHEBI:456216"/>
        <dbReference type="EC" id="5.6.2.3"/>
    </reaction>
</comment>
<dbReference type="FunFam" id="3.40.50.300:FF:000437">
    <property type="entry name" value="ATP-dependent DNA helicase DinG"/>
    <property type="match status" value="1"/>
</dbReference>
<dbReference type="SMART" id="SM00491">
    <property type="entry name" value="HELICc2"/>
    <property type="match status" value="1"/>
</dbReference>
<reference evidence="8" key="1">
    <citation type="journal article" date="2010" name="Int. J. Syst. Evol. Microbiol.">
        <title>Porticoccus litoralis gen. nov., sp. nov., a gammaproteobacterium isolated from the Yellow Sea.</title>
        <authorList>
            <person name="Oh H.M."/>
            <person name="Kim H."/>
            <person name="Kim K.M."/>
            <person name="Min G.S."/>
            <person name="Cho J.C."/>
        </authorList>
    </citation>
    <scope>NUCLEOTIDE SEQUENCE</scope>
    <source>
        <strain evidence="8">DSM 25064</strain>
    </source>
</reference>
<feature type="binding site" evidence="6">
    <location>
        <position position="129"/>
    </location>
    <ligand>
        <name>[4Fe-4S] cluster</name>
        <dbReference type="ChEBI" id="CHEBI:49883"/>
    </ligand>
</feature>
<keyword evidence="9" id="KW-1185">Reference proteome</keyword>
<dbReference type="GO" id="GO:0043139">
    <property type="term" value="F:5'-3' DNA helicase activity"/>
    <property type="evidence" value="ECO:0007669"/>
    <property type="project" value="UniProtKB-UniRule"/>
</dbReference>
<comment type="cofactor">
    <cofactor evidence="6">
        <name>[4Fe-4S] cluster</name>
        <dbReference type="ChEBI" id="CHEBI:49883"/>
    </cofactor>
    <text evidence="6">Binds 1 [4Fe-4S] cluster.</text>
</comment>
<dbReference type="AlphaFoldDB" id="A0AAW8B259"/>
<evidence type="ECO:0000256" key="4">
    <source>
        <dbReference type="ARBA" id="ARBA00022840"/>
    </source>
</evidence>
<feature type="binding site" evidence="6">
    <location>
        <position position="209"/>
    </location>
    <ligand>
        <name>[4Fe-4S] cluster</name>
        <dbReference type="ChEBI" id="CHEBI:49883"/>
    </ligand>
</feature>
<dbReference type="EC" id="5.6.2.3" evidence="6"/>
<keyword evidence="6 8" id="KW-0347">Helicase</keyword>
<keyword evidence="6" id="KW-0413">Isomerase</keyword>
<keyword evidence="6" id="KW-0479">Metal-binding</keyword>
<dbReference type="HAMAP" id="MF_02205">
    <property type="entry name" value="DinG_proteobact"/>
    <property type="match status" value="1"/>
</dbReference>
<dbReference type="GO" id="GO:0009432">
    <property type="term" value="P:SOS response"/>
    <property type="evidence" value="ECO:0007669"/>
    <property type="project" value="TreeGrafter"/>
</dbReference>
<feature type="binding site" evidence="6">
    <location>
        <position position="204"/>
    </location>
    <ligand>
        <name>[4Fe-4S] cluster</name>
        <dbReference type="ChEBI" id="CHEBI:49883"/>
    </ligand>
</feature>
<dbReference type="InterPro" id="IPR045028">
    <property type="entry name" value="DinG/Rad3-like"/>
</dbReference>
<protein>
    <recommendedName>
        <fullName evidence="6">ATP-dependent DNA helicase DinG</fullName>
        <ecNumber evidence="6">5.6.2.3</ecNumber>
    </recommendedName>
    <alternativeName>
        <fullName evidence="6">DNA 5'-3' helicase DinG</fullName>
    </alternativeName>
</protein>
<reference evidence="8" key="2">
    <citation type="submission" date="2023-08" db="EMBL/GenBank/DDBJ databases">
        <authorList>
            <person name="Luo J."/>
        </authorList>
    </citation>
    <scope>NUCLEOTIDE SEQUENCE</scope>
    <source>
        <strain evidence="8">DSM 25064</strain>
    </source>
</reference>
<name>A0AAW8B259_9GAMM</name>
<dbReference type="InterPro" id="IPR014013">
    <property type="entry name" value="Helic_SF1/SF2_ATP-bd_DinG/Rad3"/>
</dbReference>
<evidence type="ECO:0000256" key="6">
    <source>
        <dbReference type="HAMAP-Rule" id="MF_02205"/>
    </source>
</evidence>
<keyword evidence="1 6" id="KW-0004">4Fe-4S</keyword>
<comment type="caution">
    <text evidence="8">The sequence shown here is derived from an EMBL/GenBank/DDBJ whole genome shotgun (WGS) entry which is preliminary data.</text>
</comment>
<dbReference type="GO" id="GO:0003677">
    <property type="term" value="F:DNA binding"/>
    <property type="evidence" value="ECO:0007669"/>
    <property type="project" value="UniProtKB-UniRule"/>
</dbReference>